<dbReference type="PANTHER" id="PTHR12304:SF4">
    <property type="entry name" value="URIDINE NUCLEOSIDASE"/>
    <property type="match status" value="1"/>
</dbReference>
<dbReference type="EMBL" id="JTFC01000031">
    <property type="protein sequence ID" value="RUS55777.1"/>
    <property type="molecule type" value="Genomic_DNA"/>
</dbReference>
<sequence length="325" mass="35782">MIGEVNSLNQIPVIIDCDPGIDDTMMLMLAFARPELDVRLVTTEAGNLTIDKTTYNALSFLTYINKHVEVARGLPQPLFRKQEVAEDIHGEGGLGNVKWADPAFEASKRPAIQAIYDTLMHSTEPITIVATGPLTNIAALLIAHPEVKPNIKQISWMGGSAVGGNMSTTAEFNAYVDPHAAELVMRAGVPIIMSGLDVTHKAYITRDEMAHLRTLGTPFAEKVADMMQFYTFTQKQTPFYTPGFEEQIRIHDVSAVACLVAPELYRGDDYFVEVELEGRLTQGATIVDYTKQSGKEPNVHVLHSVDRAAFIKLFFEAVTTIGKTL</sequence>
<evidence type="ECO:0000313" key="5">
    <source>
        <dbReference type="Proteomes" id="UP000288623"/>
    </source>
</evidence>
<evidence type="ECO:0000256" key="1">
    <source>
        <dbReference type="ARBA" id="ARBA00022801"/>
    </source>
</evidence>
<dbReference type="InterPro" id="IPR036452">
    <property type="entry name" value="Ribo_hydro-like"/>
</dbReference>
<feature type="domain" description="Inosine/uridine-preferring nucleoside hydrolase" evidence="3">
    <location>
        <begin position="13"/>
        <end position="311"/>
    </location>
</feature>
<evidence type="ECO:0000256" key="2">
    <source>
        <dbReference type="ARBA" id="ARBA00023295"/>
    </source>
</evidence>
<gene>
    <name evidence="4" type="ORF">QI30_12790</name>
</gene>
<dbReference type="InterPro" id="IPR001910">
    <property type="entry name" value="Inosine/uridine_hydrolase_dom"/>
</dbReference>
<name>A0A433RUE3_9BACL</name>
<keyword evidence="2" id="KW-0326">Glycosidase</keyword>
<comment type="caution">
    <text evidence="4">The sequence shown here is derived from an EMBL/GenBank/DDBJ whole genome shotgun (WGS) entry which is preliminary data.</text>
</comment>
<evidence type="ECO:0000259" key="3">
    <source>
        <dbReference type="Pfam" id="PF01156"/>
    </source>
</evidence>
<dbReference type="CDD" id="cd02651">
    <property type="entry name" value="nuc_hydro_IU_UC_XIUA"/>
    <property type="match status" value="1"/>
</dbReference>
<reference evidence="4 5" key="1">
    <citation type="submission" date="2014-11" db="EMBL/GenBank/DDBJ databases">
        <title>Genome sequence and analysis of novel Kurthia sp.</title>
        <authorList>
            <person name="Lawson J.N."/>
            <person name="Gonzalez J.E."/>
            <person name="Rinauldi L."/>
            <person name="Xuan Z."/>
            <person name="Firman A."/>
            <person name="Shaddox L."/>
            <person name="Trudeau A."/>
            <person name="Shah S."/>
            <person name="Reiman D."/>
        </authorList>
    </citation>
    <scope>NUCLEOTIDE SEQUENCE [LARGE SCALE GENOMIC DNA]</scope>
    <source>
        <strain evidence="4 5">3B1D</strain>
    </source>
</reference>
<proteinExistence type="predicted"/>
<keyword evidence="1" id="KW-0378">Hydrolase</keyword>
<dbReference type="GO" id="GO:0005829">
    <property type="term" value="C:cytosol"/>
    <property type="evidence" value="ECO:0007669"/>
    <property type="project" value="TreeGrafter"/>
</dbReference>
<dbReference type="GO" id="GO:0006152">
    <property type="term" value="P:purine nucleoside catabolic process"/>
    <property type="evidence" value="ECO:0007669"/>
    <property type="project" value="TreeGrafter"/>
</dbReference>
<dbReference type="GO" id="GO:0008477">
    <property type="term" value="F:purine nucleosidase activity"/>
    <property type="evidence" value="ECO:0007669"/>
    <property type="project" value="TreeGrafter"/>
</dbReference>
<dbReference type="InterPro" id="IPR023186">
    <property type="entry name" value="IUNH"/>
</dbReference>
<dbReference type="PANTHER" id="PTHR12304">
    <property type="entry name" value="INOSINE-URIDINE PREFERRING NUCLEOSIDE HYDROLASE"/>
    <property type="match status" value="1"/>
</dbReference>
<dbReference type="Proteomes" id="UP000288623">
    <property type="component" value="Unassembled WGS sequence"/>
</dbReference>
<keyword evidence="5" id="KW-1185">Reference proteome</keyword>
<dbReference type="Gene3D" id="3.90.245.10">
    <property type="entry name" value="Ribonucleoside hydrolase-like"/>
    <property type="match status" value="1"/>
</dbReference>
<evidence type="ECO:0000313" key="4">
    <source>
        <dbReference type="EMBL" id="RUS55777.1"/>
    </source>
</evidence>
<protein>
    <submittedName>
        <fullName evidence="4">Ribosylpyrimidine nucleosidase</fullName>
    </submittedName>
</protein>
<dbReference type="Pfam" id="PF01156">
    <property type="entry name" value="IU_nuc_hydro"/>
    <property type="match status" value="1"/>
</dbReference>
<organism evidence="4 5">
    <name type="scientific">Candidatus Kurthia intestinigallinarum</name>
    <dbReference type="NCBI Taxonomy" id="1562256"/>
    <lineage>
        <taxon>Bacteria</taxon>
        <taxon>Bacillati</taxon>
        <taxon>Bacillota</taxon>
        <taxon>Bacilli</taxon>
        <taxon>Bacillales</taxon>
        <taxon>Caryophanaceae</taxon>
        <taxon>Kurthia</taxon>
    </lineage>
</organism>
<dbReference type="SUPFAM" id="SSF53590">
    <property type="entry name" value="Nucleoside hydrolase"/>
    <property type="match status" value="1"/>
</dbReference>
<dbReference type="OrthoDB" id="9797882at2"/>
<dbReference type="AlphaFoldDB" id="A0A433RUE3"/>
<accession>A0A433RUE3</accession>